<dbReference type="RefSeq" id="WP_104849682.1">
    <property type="nucleotide sequence ID" value="NZ_PKOZ01000006.1"/>
</dbReference>
<gene>
    <name evidence="1" type="ORF">CYL18_11630</name>
</gene>
<dbReference type="OrthoDB" id="2361638at2"/>
<dbReference type="SUPFAM" id="SSF143567">
    <property type="entry name" value="YkuJ-like"/>
    <property type="match status" value="1"/>
</dbReference>
<comment type="caution">
    <text evidence="1">The sequence shown here is derived from an EMBL/GenBank/DDBJ whole genome shotgun (WGS) entry which is preliminary data.</text>
</comment>
<reference evidence="1 2" key="1">
    <citation type="submission" date="2017-12" db="EMBL/GenBank/DDBJ databases">
        <title>Taxonomic description and draft genome of Pradoshia cofamensis Gen. nov., sp. nov., a thermotolerant bacillale isolated from anterior gut of earthworm Eisenia fetida.</title>
        <authorList>
            <person name="Saha T."/>
            <person name="Chakraborty R."/>
        </authorList>
    </citation>
    <scope>NUCLEOTIDE SEQUENCE [LARGE SCALE GENOMIC DNA]</scope>
    <source>
        <strain evidence="1 2">EAG3</strain>
    </source>
</reference>
<proteinExistence type="predicted"/>
<dbReference type="Gene3D" id="3.30.720.20">
    <property type="entry name" value="Protein of unknown function DUF1797"/>
    <property type="match status" value="1"/>
</dbReference>
<dbReference type="EMBL" id="PKOZ01000006">
    <property type="protein sequence ID" value="PQD94977.1"/>
    <property type="molecule type" value="Genomic_DNA"/>
</dbReference>
<dbReference type="AlphaFoldDB" id="A0A2S7MZ03"/>
<evidence type="ECO:0000313" key="2">
    <source>
        <dbReference type="Proteomes" id="UP000239663"/>
    </source>
</evidence>
<accession>A0A2S7MZ03</accession>
<organism evidence="1 2">
    <name type="scientific">Pradoshia eiseniae</name>
    <dbReference type="NCBI Taxonomy" id="2064768"/>
    <lineage>
        <taxon>Bacteria</taxon>
        <taxon>Bacillati</taxon>
        <taxon>Bacillota</taxon>
        <taxon>Bacilli</taxon>
        <taxon>Bacillales</taxon>
        <taxon>Bacillaceae</taxon>
        <taxon>Pradoshia</taxon>
    </lineage>
</organism>
<dbReference type="InterPro" id="IPR038073">
    <property type="entry name" value="YkuJ-like_sf"/>
</dbReference>
<keyword evidence="2" id="KW-1185">Reference proteome</keyword>
<evidence type="ECO:0000313" key="1">
    <source>
        <dbReference type="EMBL" id="PQD94977.1"/>
    </source>
</evidence>
<name>A0A2S7MZ03_9BACI</name>
<dbReference type="PIRSF" id="PIRSF037356">
    <property type="entry name" value="DUF1797"/>
    <property type="match status" value="1"/>
</dbReference>
<dbReference type="Proteomes" id="UP000239663">
    <property type="component" value="Unassembled WGS sequence"/>
</dbReference>
<protein>
    <submittedName>
        <fullName evidence="1">DUF1797 domain-containing protein</fullName>
    </submittedName>
</protein>
<dbReference type="Pfam" id="PF08796">
    <property type="entry name" value="DUF1797"/>
    <property type="match status" value="1"/>
</dbReference>
<dbReference type="InterPro" id="IPR014904">
    <property type="entry name" value="YkuJ-like"/>
</dbReference>
<sequence>MSRLQGILTRLKNLQEQAKVSDTAQRVFEVEGQVKCQVTFFDKTETYELEIFQDKGKTLKYQFDNIDMIAIEIFELIYS</sequence>